<gene>
    <name evidence="2" type="ORF">SAMN04488044_0452</name>
</gene>
<dbReference type="RefSeq" id="WP_072789832.1">
    <property type="nucleotide sequence ID" value="NZ_FQWM01000001.1"/>
</dbReference>
<dbReference type="GO" id="GO:0016747">
    <property type="term" value="F:acyltransferase activity, transferring groups other than amino-acyl groups"/>
    <property type="evidence" value="ECO:0007669"/>
    <property type="project" value="InterPro"/>
</dbReference>
<dbReference type="InterPro" id="IPR016181">
    <property type="entry name" value="Acyl_CoA_acyltransferase"/>
</dbReference>
<dbReference type="Proteomes" id="UP000184211">
    <property type="component" value="Unassembled WGS sequence"/>
</dbReference>
<evidence type="ECO:0000313" key="2">
    <source>
        <dbReference type="EMBL" id="SHG32007.1"/>
    </source>
</evidence>
<dbReference type="STRING" id="870908.SAMN04488044_0452"/>
<proteinExistence type="predicted"/>
<protein>
    <submittedName>
        <fullName evidence="2">Acetyltransferase (GNAT) family protein</fullName>
    </submittedName>
</protein>
<keyword evidence="2" id="KW-0808">Transferase</keyword>
<dbReference type="OrthoDB" id="9805924at2"/>
<feature type="domain" description="N-acetyltransferase" evidence="1">
    <location>
        <begin position="3"/>
        <end position="149"/>
    </location>
</feature>
<dbReference type="PROSITE" id="PS51186">
    <property type="entry name" value="GNAT"/>
    <property type="match status" value="1"/>
</dbReference>
<dbReference type="Pfam" id="PF00583">
    <property type="entry name" value="Acetyltransf_1"/>
    <property type="match status" value="1"/>
</dbReference>
<dbReference type="InterPro" id="IPR000182">
    <property type="entry name" value="GNAT_dom"/>
</dbReference>
<dbReference type="CDD" id="cd04301">
    <property type="entry name" value="NAT_SF"/>
    <property type="match status" value="1"/>
</dbReference>
<organism evidence="2 3">
    <name type="scientific">Cognatishimia maritima</name>
    <dbReference type="NCBI Taxonomy" id="870908"/>
    <lineage>
        <taxon>Bacteria</taxon>
        <taxon>Pseudomonadati</taxon>
        <taxon>Pseudomonadota</taxon>
        <taxon>Alphaproteobacteria</taxon>
        <taxon>Rhodobacterales</taxon>
        <taxon>Paracoccaceae</taxon>
        <taxon>Cognatishimia</taxon>
    </lineage>
</organism>
<keyword evidence="3" id="KW-1185">Reference proteome</keyword>
<evidence type="ECO:0000313" key="3">
    <source>
        <dbReference type="Proteomes" id="UP000184211"/>
    </source>
</evidence>
<dbReference type="Gene3D" id="3.40.630.30">
    <property type="match status" value="1"/>
</dbReference>
<accession>A0A1M5IUL4</accession>
<evidence type="ECO:0000259" key="1">
    <source>
        <dbReference type="PROSITE" id="PS51186"/>
    </source>
</evidence>
<dbReference type="AlphaFoldDB" id="A0A1M5IUL4"/>
<dbReference type="SUPFAM" id="SSF55729">
    <property type="entry name" value="Acyl-CoA N-acyltransferases (Nat)"/>
    <property type="match status" value="1"/>
</dbReference>
<sequence length="149" mass="16686">MSAALHLAKPEDLKKLMPLVSAFHRELQLGSEETALERALIPLLEGSPYGAVYLLGPARAPMGYVTLTFSWSIELGGMDGFVDEIYLRPAVRGRGIALETLQSLRKVLQSAGVMALHLEVDRENEAAQKLYKRARFELRDRYSLMTLRL</sequence>
<dbReference type="EMBL" id="FQWM01000001">
    <property type="protein sequence ID" value="SHG32007.1"/>
    <property type="molecule type" value="Genomic_DNA"/>
</dbReference>
<reference evidence="3" key="1">
    <citation type="submission" date="2016-11" db="EMBL/GenBank/DDBJ databases">
        <authorList>
            <person name="Varghese N."/>
            <person name="Submissions S."/>
        </authorList>
    </citation>
    <scope>NUCLEOTIDE SEQUENCE [LARGE SCALE GENOMIC DNA]</scope>
    <source>
        <strain evidence="3">DSM 28223</strain>
    </source>
</reference>
<name>A0A1M5IUL4_9RHOB</name>